<dbReference type="EMBL" id="MBFU01000107">
    <property type="protein sequence ID" value="PWA02072.1"/>
    <property type="molecule type" value="Genomic_DNA"/>
</dbReference>
<protein>
    <submittedName>
        <fullName evidence="2">Uncharacterized protein</fullName>
    </submittedName>
</protein>
<evidence type="ECO:0000313" key="2">
    <source>
        <dbReference type="EMBL" id="PWA02072.1"/>
    </source>
</evidence>
<evidence type="ECO:0000313" key="3">
    <source>
        <dbReference type="Proteomes" id="UP000245591"/>
    </source>
</evidence>
<reference evidence="2 3" key="1">
    <citation type="journal article" date="2018" name="MBio">
        <title>Comparative Genomics Reveals the Core Gene Toolbox for the Fungus-Insect Symbiosis.</title>
        <authorList>
            <person name="Wang Y."/>
            <person name="Stata M."/>
            <person name="Wang W."/>
            <person name="Stajich J.E."/>
            <person name="White M.M."/>
            <person name="Moncalvo J.M."/>
        </authorList>
    </citation>
    <scope>NUCLEOTIDE SEQUENCE [LARGE SCALE GENOMIC DNA]</scope>
    <source>
        <strain evidence="2 3">AUS-126-30</strain>
    </source>
</reference>
<accession>A0A2U1JAD0</accession>
<proteinExistence type="predicted"/>
<comment type="caution">
    <text evidence="2">The sequence shown here is derived from an EMBL/GenBank/DDBJ whole genome shotgun (WGS) entry which is preliminary data.</text>
</comment>
<keyword evidence="3" id="KW-1185">Reference proteome</keyword>
<evidence type="ECO:0000256" key="1">
    <source>
        <dbReference type="SAM" id="MobiDB-lite"/>
    </source>
</evidence>
<feature type="region of interest" description="Disordered" evidence="1">
    <location>
        <begin position="1"/>
        <end position="87"/>
    </location>
</feature>
<organism evidence="2 3">
    <name type="scientific">Smittium angustum</name>
    <dbReference type="NCBI Taxonomy" id="133377"/>
    <lineage>
        <taxon>Eukaryota</taxon>
        <taxon>Fungi</taxon>
        <taxon>Fungi incertae sedis</taxon>
        <taxon>Zoopagomycota</taxon>
        <taxon>Kickxellomycotina</taxon>
        <taxon>Harpellomycetes</taxon>
        <taxon>Harpellales</taxon>
        <taxon>Legeriomycetaceae</taxon>
        <taxon>Smittium</taxon>
    </lineage>
</organism>
<dbReference type="Proteomes" id="UP000245591">
    <property type="component" value="Unassembled WGS sequence"/>
</dbReference>
<name>A0A2U1JAD0_SMIAN</name>
<sequence length="87" mass="10025">MQKFERDNKTLGLSLFKSKHKSTTPKSKMNNNNHSKPYQPSDRTSARQSSVDNAANKNANKIEEQRRNNVGNLMKNDHNNQNAQKRN</sequence>
<dbReference type="AlphaFoldDB" id="A0A2U1JAD0"/>
<feature type="compositionally biased region" description="Polar residues" evidence="1">
    <location>
        <begin position="29"/>
        <end position="52"/>
    </location>
</feature>
<gene>
    <name evidence="2" type="ORF">BB558_001790</name>
</gene>